<protein>
    <submittedName>
        <fullName evidence="1">Methyltransferase</fullName>
    </submittedName>
</protein>
<comment type="caution">
    <text evidence="1">The sequence shown here is derived from an EMBL/GenBank/DDBJ whole genome shotgun (WGS) entry which is preliminary data.</text>
</comment>
<organism evidence="1 2">
    <name type="scientific">Burkholderia pseudomallei</name>
    <name type="common">Pseudomonas pseudomallei</name>
    <dbReference type="NCBI Taxonomy" id="28450"/>
    <lineage>
        <taxon>Bacteria</taxon>
        <taxon>Pseudomonadati</taxon>
        <taxon>Pseudomonadota</taxon>
        <taxon>Betaproteobacteria</taxon>
        <taxon>Burkholderiales</taxon>
        <taxon>Burkholderiaceae</taxon>
        <taxon>Burkholderia</taxon>
        <taxon>pseudomallei group</taxon>
    </lineage>
</organism>
<reference evidence="1 2" key="1">
    <citation type="submission" date="2017-11" db="EMBL/GenBank/DDBJ databases">
        <title>Molecular characterization of Burkholderia pseudomallei and closely related isolates from Vietnam.</title>
        <authorList>
            <person name="Ustinov D.V."/>
            <person name="Antonov A.S."/>
            <person name="Avdusheva E.F."/>
            <person name="Shpak I.M."/>
            <person name="Zakharova I.B."/>
            <person name="Thi L.A."/>
            <person name="Teteryatnikova N."/>
            <person name="Lopasteyskaya Y.A."/>
            <person name="Kuzyutina J.A."/>
            <person name="Ngo T.N."/>
            <person name="Victorov D.V."/>
        </authorList>
    </citation>
    <scope>NUCLEOTIDE SEQUENCE [LARGE SCALE GENOMIC DNA]</scope>
    <source>
        <strain evidence="1 2">V1512</strain>
    </source>
</reference>
<keyword evidence="1" id="KW-0489">Methyltransferase</keyword>
<dbReference type="GO" id="GO:0032259">
    <property type="term" value="P:methylation"/>
    <property type="evidence" value="ECO:0007669"/>
    <property type="project" value="UniProtKB-KW"/>
</dbReference>
<dbReference type="EMBL" id="PHRB01000008">
    <property type="protein sequence ID" value="PJO66382.1"/>
    <property type="molecule type" value="Genomic_DNA"/>
</dbReference>
<dbReference type="Proteomes" id="UP000231878">
    <property type="component" value="Unassembled WGS sequence"/>
</dbReference>
<accession>A0AAX0UE15</accession>
<name>A0AAX0UE15_BURPE</name>
<evidence type="ECO:0000313" key="1">
    <source>
        <dbReference type="EMBL" id="PJO66382.1"/>
    </source>
</evidence>
<keyword evidence="1" id="KW-0808">Transferase</keyword>
<dbReference type="GeneID" id="301553640"/>
<dbReference type="RefSeq" id="WP_004541850.1">
    <property type="nucleotide sequence ID" value="NZ_AP028071.1"/>
</dbReference>
<evidence type="ECO:0000313" key="2">
    <source>
        <dbReference type="Proteomes" id="UP000231878"/>
    </source>
</evidence>
<dbReference type="GO" id="GO:0008168">
    <property type="term" value="F:methyltransferase activity"/>
    <property type="evidence" value="ECO:0007669"/>
    <property type="project" value="UniProtKB-KW"/>
</dbReference>
<proteinExistence type="predicted"/>
<dbReference type="AlphaFoldDB" id="A0AAX0UE15"/>
<sequence>MSRRWCSAFIGICTYRARQRQAFFTRFFCFEDQCARLFARERSVRAESFPAARKP</sequence>
<gene>
    <name evidence="1" type="ORF">CWD88_10735</name>
</gene>